<proteinExistence type="inferred from homology"/>
<feature type="region of interest" description="Disordered" evidence="11">
    <location>
        <begin position="97"/>
        <end position="204"/>
    </location>
</feature>
<name>A0A8C2UCD4_COTJA</name>
<organism evidence="13 14">
    <name type="scientific">Coturnix japonica</name>
    <name type="common">Japanese quail</name>
    <name type="synonym">Coturnix coturnix japonica</name>
    <dbReference type="NCBI Taxonomy" id="93934"/>
    <lineage>
        <taxon>Eukaryota</taxon>
        <taxon>Metazoa</taxon>
        <taxon>Chordata</taxon>
        <taxon>Craniata</taxon>
        <taxon>Vertebrata</taxon>
        <taxon>Euteleostomi</taxon>
        <taxon>Archelosauria</taxon>
        <taxon>Archosauria</taxon>
        <taxon>Dinosauria</taxon>
        <taxon>Saurischia</taxon>
        <taxon>Theropoda</taxon>
        <taxon>Coelurosauria</taxon>
        <taxon>Aves</taxon>
        <taxon>Neognathae</taxon>
        <taxon>Galloanserae</taxon>
        <taxon>Galliformes</taxon>
        <taxon>Phasianidae</taxon>
        <taxon>Perdicinae</taxon>
        <taxon>Coturnix</taxon>
    </lineage>
</organism>
<feature type="coiled-coil region" evidence="10">
    <location>
        <begin position="209"/>
        <end position="293"/>
    </location>
</feature>
<evidence type="ECO:0000313" key="13">
    <source>
        <dbReference type="Ensembl" id="ENSCJPP00005024317.1"/>
    </source>
</evidence>
<evidence type="ECO:0000256" key="8">
    <source>
        <dbReference type="ARBA" id="ARBA00023273"/>
    </source>
</evidence>
<feature type="compositionally biased region" description="Basic and acidic residues" evidence="11">
    <location>
        <begin position="12"/>
        <end position="25"/>
    </location>
</feature>
<evidence type="ECO:0000256" key="5">
    <source>
        <dbReference type="ARBA" id="ARBA00023054"/>
    </source>
</evidence>
<evidence type="ECO:0000256" key="3">
    <source>
        <dbReference type="ARBA" id="ARBA00015392"/>
    </source>
</evidence>
<evidence type="ECO:0000256" key="10">
    <source>
        <dbReference type="SAM" id="Coils"/>
    </source>
</evidence>
<keyword evidence="8" id="KW-0966">Cell projection</keyword>
<evidence type="ECO:0000259" key="12">
    <source>
        <dbReference type="Pfam" id="PF14988"/>
    </source>
</evidence>
<dbReference type="AlphaFoldDB" id="A0A8C2UCD4"/>
<evidence type="ECO:0000256" key="11">
    <source>
        <dbReference type="SAM" id="MobiDB-lite"/>
    </source>
</evidence>
<feature type="domain" description="DUF4515" evidence="12">
    <location>
        <begin position="244"/>
        <end position="332"/>
    </location>
</feature>
<accession>A0A8C2UCD4</accession>
<reference evidence="13" key="1">
    <citation type="submission" date="2015-11" db="EMBL/GenBank/DDBJ databases">
        <authorList>
            <consortium name="International Coturnix japonica Genome Analysis Consortium"/>
            <person name="Warren W."/>
            <person name="Burt D.W."/>
            <person name="Antin P.B."/>
            <person name="Lanford R."/>
            <person name="Gros J."/>
            <person name="Wilson R.K."/>
        </authorList>
    </citation>
    <scope>NUCLEOTIDE SEQUENCE [LARGE SCALE GENOMIC DNA]</scope>
</reference>
<evidence type="ECO:0000256" key="6">
    <source>
        <dbReference type="ARBA" id="ARBA00023069"/>
    </source>
</evidence>
<evidence type="ECO:0000313" key="14">
    <source>
        <dbReference type="Proteomes" id="UP000694412"/>
    </source>
</evidence>
<keyword evidence="4" id="KW-0963">Cytoplasm</keyword>
<dbReference type="InterPro" id="IPR032777">
    <property type="entry name" value="DUF4515"/>
</dbReference>
<dbReference type="PANTHER" id="PTHR14845">
    <property type="entry name" value="COILED-COIL DOMAIN-CONTAINING 166"/>
    <property type="match status" value="1"/>
</dbReference>
<comment type="subcellular location">
    <subcellularLocation>
        <location evidence="1">Cytoplasm</location>
        <location evidence="1">Cytoskeleton</location>
        <location evidence="1">Cilium basal body</location>
    </subcellularLocation>
</comment>
<dbReference type="Proteomes" id="UP000694412">
    <property type="component" value="Chromosome 5"/>
</dbReference>
<protein>
    <recommendedName>
        <fullName evidence="3">Basal body-orientation factor 1</fullName>
    </recommendedName>
    <alternativeName>
        <fullName evidence="9">Coiled-coil domain-containing protein 176</fullName>
    </alternativeName>
</protein>
<reference evidence="13" key="2">
    <citation type="submission" date="2025-08" db="UniProtKB">
        <authorList>
            <consortium name="Ensembl"/>
        </authorList>
    </citation>
    <scope>IDENTIFICATION</scope>
</reference>
<feature type="region of interest" description="Disordered" evidence="11">
    <location>
        <begin position="1"/>
        <end position="65"/>
    </location>
</feature>
<keyword evidence="6" id="KW-0969">Cilium</keyword>
<dbReference type="PANTHER" id="PTHR14845:SF5">
    <property type="entry name" value="BASAL BODY-ORIENTATION FACTOR 1"/>
    <property type="match status" value="1"/>
</dbReference>
<sequence>GRGKILAAVRAQQDDETRNKQTGESKRRHRIPAGSRRAAARPARTCSGTRGRRSRAVSPPPVRPSFRVYYYSTGAAKRAGTGAGTGWESCKLTEPDVSQTLTRRSGALTHAPTPAPPAPAIPRGRFPSPCRSVDAVPEATRLRSPSPPAAPRSPAAPSAAGATSRRYRASRGAPHGAGVARRRPVSTAAGGNGSRGMEGGRAPLREARLDEAEARRAECREAARLLARRNAELLCRQRRADRDAAAVLALLTEQGREKAAQIEKLKKELIDLKQQTQEENRKLEDYYTQQIKELEEKFLNKVGEISQIKLELNLIREFRIEKAAVEKEMEDVSLS</sequence>
<comment type="similarity">
    <text evidence="2">Belongs to the BBOF1 family.</text>
</comment>
<evidence type="ECO:0000256" key="1">
    <source>
        <dbReference type="ARBA" id="ARBA00004120"/>
    </source>
</evidence>
<feature type="compositionally biased region" description="Low complexity" evidence="11">
    <location>
        <begin position="152"/>
        <end position="164"/>
    </location>
</feature>
<evidence type="ECO:0000256" key="4">
    <source>
        <dbReference type="ARBA" id="ARBA00022490"/>
    </source>
</evidence>
<dbReference type="Pfam" id="PF14988">
    <property type="entry name" value="DUF4515"/>
    <property type="match status" value="1"/>
</dbReference>
<evidence type="ECO:0000256" key="9">
    <source>
        <dbReference type="ARBA" id="ARBA00031573"/>
    </source>
</evidence>
<dbReference type="Ensembl" id="ENSCJPT00005033161.1">
    <property type="protein sequence ID" value="ENSCJPP00005024317.1"/>
    <property type="gene ID" value="ENSCJPG00005019186.1"/>
</dbReference>
<evidence type="ECO:0000256" key="7">
    <source>
        <dbReference type="ARBA" id="ARBA00023212"/>
    </source>
</evidence>
<evidence type="ECO:0000256" key="2">
    <source>
        <dbReference type="ARBA" id="ARBA00007508"/>
    </source>
</evidence>
<keyword evidence="7" id="KW-0206">Cytoskeleton</keyword>
<keyword evidence="5 10" id="KW-0175">Coiled coil</keyword>
<feature type="compositionally biased region" description="Gly residues" evidence="11">
    <location>
        <begin position="190"/>
        <end position="199"/>
    </location>
</feature>
<feature type="compositionally biased region" description="Low complexity" evidence="11">
    <location>
        <begin position="32"/>
        <end position="49"/>
    </location>
</feature>
<reference evidence="13" key="3">
    <citation type="submission" date="2025-09" db="UniProtKB">
        <authorList>
            <consortium name="Ensembl"/>
        </authorList>
    </citation>
    <scope>IDENTIFICATION</scope>
</reference>
<keyword evidence="14" id="KW-1185">Reference proteome</keyword>